<evidence type="ECO:0000256" key="1">
    <source>
        <dbReference type="HAMAP-Rule" id="MF_00386"/>
    </source>
</evidence>
<dbReference type="Proteomes" id="UP000001399">
    <property type="component" value="Chromosome"/>
</dbReference>
<dbReference type="eggNOG" id="COG0759">
    <property type="taxonomic scope" value="Bacteria"/>
</dbReference>
<dbReference type="PANTHER" id="PTHR33383">
    <property type="entry name" value="MEMBRANE PROTEIN INSERTION EFFICIENCY FACTOR-RELATED"/>
    <property type="match status" value="1"/>
</dbReference>
<dbReference type="RefSeq" id="WP_013418691.1">
    <property type="nucleotide sequence ID" value="NC_014664.1"/>
</dbReference>
<comment type="function">
    <text evidence="1">Could be involved in insertion of integral membrane proteins into the membrane.</text>
</comment>
<comment type="subcellular location">
    <subcellularLocation>
        <location evidence="1">Cell inner membrane</location>
        <topology evidence="1">Peripheral membrane protein</topology>
        <orientation evidence="1">Cytoplasmic side</orientation>
    </subcellularLocation>
</comment>
<dbReference type="OrthoDB" id="9801753at2"/>
<name>E3I2Z3_RHOVT</name>
<dbReference type="HAMAP" id="MF_00386">
    <property type="entry name" value="UPF0161_YidD"/>
    <property type="match status" value="1"/>
</dbReference>
<dbReference type="Pfam" id="PF01809">
    <property type="entry name" value="YidD"/>
    <property type="match status" value="1"/>
</dbReference>
<evidence type="ECO:0000313" key="2">
    <source>
        <dbReference type="EMBL" id="ADP70287.1"/>
    </source>
</evidence>
<accession>E3I2Z3</accession>
<organism evidence="2 3">
    <name type="scientific">Rhodomicrobium vannielii (strain ATCC 17100 / DSM 162 / LMG 4299 / NCIMB 10020 / ATH 3.1.1)</name>
    <dbReference type="NCBI Taxonomy" id="648757"/>
    <lineage>
        <taxon>Bacteria</taxon>
        <taxon>Pseudomonadati</taxon>
        <taxon>Pseudomonadota</taxon>
        <taxon>Alphaproteobacteria</taxon>
        <taxon>Hyphomicrobiales</taxon>
        <taxon>Hyphomicrobiaceae</taxon>
        <taxon>Rhodomicrobium</taxon>
    </lineage>
</organism>
<proteinExistence type="inferred from homology"/>
<keyword evidence="3" id="KW-1185">Reference proteome</keyword>
<sequence>MELHPAKALKVIAKSPIYVYRYAISPIIGPRCRHLPTCSQYALDAIDVNGAWLGGWLTLGRILRCHPWGSSGCDPAPDLRAEKIPFWAPWRVWRYRRARAAADQIETT</sequence>
<dbReference type="GO" id="GO:0005886">
    <property type="term" value="C:plasma membrane"/>
    <property type="evidence" value="ECO:0007669"/>
    <property type="project" value="UniProtKB-SubCell"/>
</dbReference>
<dbReference type="AlphaFoldDB" id="E3I2Z3"/>
<protein>
    <recommendedName>
        <fullName evidence="1">Putative membrane protein insertion efficiency factor</fullName>
    </recommendedName>
</protein>
<dbReference type="EMBL" id="CP002292">
    <property type="protein sequence ID" value="ADP70287.1"/>
    <property type="molecule type" value="Genomic_DNA"/>
</dbReference>
<dbReference type="SMART" id="SM01234">
    <property type="entry name" value="Haemolytic"/>
    <property type="match status" value="1"/>
</dbReference>
<dbReference type="HOGENOM" id="CLU_144811_0_0_5"/>
<dbReference type="InterPro" id="IPR002696">
    <property type="entry name" value="Membr_insert_effic_factor_YidD"/>
</dbReference>
<dbReference type="PANTHER" id="PTHR33383:SF1">
    <property type="entry name" value="MEMBRANE PROTEIN INSERTION EFFICIENCY FACTOR-RELATED"/>
    <property type="match status" value="1"/>
</dbReference>
<gene>
    <name evidence="2" type="ordered locus">Rvan_1013</name>
</gene>
<dbReference type="KEGG" id="rva:Rvan_1013"/>
<keyword evidence="1" id="KW-0472">Membrane</keyword>
<dbReference type="STRING" id="648757.Rvan_1013"/>
<keyword evidence="1" id="KW-0997">Cell inner membrane</keyword>
<reference evidence="3" key="1">
    <citation type="journal article" date="2011" name="J. Bacteriol.">
        <title>Genome sequences of eight morphologically diverse alphaproteobacteria.</title>
        <authorList>
            <consortium name="US DOE Joint Genome Institute"/>
            <person name="Brown P.J."/>
            <person name="Kysela D.T."/>
            <person name="Buechlein A."/>
            <person name="Hemmerich C."/>
            <person name="Brun Y.V."/>
        </authorList>
    </citation>
    <scope>NUCLEOTIDE SEQUENCE [LARGE SCALE GENOMIC DNA]</scope>
    <source>
        <strain evidence="3">ATCC 17100 / ATH 3.1.1 / DSM 162 / LMG 4299</strain>
    </source>
</reference>
<comment type="similarity">
    <text evidence="1">Belongs to the UPF0161 family.</text>
</comment>
<keyword evidence="1" id="KW-1003">Cell membrane</keyword>
<dbReference type="NCBIfam" id="TIGR00278">
    <property type="entry name" value="membrane protein insertion efficiency factor YidD"/>
    <property type="match status" value="1"/>
</dbReference>
<evidence type="ECO:0000313" key="3">
    <source>
        <dbReference type="Proteomes" id="UP000001399"/>
    </source>
</evidence>